<gene>
    <name evidence="1" type="ORF">PPRIM_AZ9-3.1.T0050383</name>
</gene>
<dbReference type="OMA" id="QERSCIS"/>
<proteinExistence type="predicted"/>
<protein>
    <submittedName>
        <fullName evidence="1">Uncharacterized protein</fullName>
    </submittedName>
</protein>
<organism evidence="1 2">
    <name type="scientific">Paramecium primaurelia</name>
    <dbReference type="NCBI Taxonomy" id="5886"/>
    <lineage>
        <taxon>Eukaryota</taxon>
        <taxon>Sar</taxon>
        <taxon>Alveolata</taxon>
        <taxon>Ciliophora</taxon>
        <taxon>Intramacronucleata</taxon>
        <taxon>Oligohymenophorea</taxon>
        <taxon>Peniculida</taxon>
        <taxon>Parameciidae</taxon>
        <taxon>Paramecium</taxon>
    </lineage>
</organism>
<keyword evidence="2" id="KW-1185">Reference proteome</keyword>
<evidence type="ECO:0000313" key="1">
    <source>
        <dbReference type="EMBL" id="CAD8043729.1"/>
    </source>
</evidence>
<dbReference type="EMBL" id="CAJJDM010000002">
    <property type="protein sequence ID" value="CAD8043729.1"/>
    <property type="molecule type" value="Genomic_DNA"/>
</dbReference>
<reference evidence="1" key="1">
    <citation type="submission" date="2021-01" db="EMBL/GenBank/DDBJ databases">
        <authorList>
            <consortium name="Genoscope - CEA"/>
            <person name="William W."/>
        </authorList>
    </citation>
    <scope>NUCLEOTIDE SEQUENCE</scope>
</reference>
<evidence type="ECO:0000313" key="2">
    <source>
        <dbReference type="Proteomes" id="UP000688137"/>
    </source>
</evidence>
<dbReference type="AlphaFoldDB" id="A0A8S1JQA0"/>
<name>A0A8S1JQA0_PARPR</name>
<sequence length="565" mass="68593">MKQQFLQIRLQDSQQERSCISLENMVEMLKDPDFIQKCQQCQYDYELIELFPLVGYGITIIKTKKNSETKIKITQFSKVEKIIDLTYLDLKKISRKEGMPNCILPLLSSQEANAELLTCELFKRKISYLVHEKLDSYKEDTYFYLLQASIHHIIKKEGIQSWGKEIMLLVFETCKQVFINTQFFCNSIATQQFQQSKFQLLNLFCLFQMGQLTTEKIFQNYLKPNIILENYQKLDEDQIQIFFDNLRFENINQIYENIFQFMENYLRENNYFIIKLTQKKIIYGVIEYMIPKENQWENLEKLQQIQDQWMEIQKLKYFTISTIYLKLLNNLFEEYNDEKKIKYFQSFSRHYEEDDEQSFQYFLMQHTKYQDIYDIYELYRQTQNSFSEDDPIFIEKYYSIAIRFIVNKIPIDQIKNTNPESYKDLKQLKELERIQEYLQIFQKIFSLSDIKAKSIHDKIIEEVQNLTWLNYLSSITNFKEENQIKQFLLKFISHLQGWKSKQQQEACAKNLIELSRFSFLLLQRTRMLSLIKTFNQQQLQEILTKDRQKEFFCKKIFEVSKTIKR</sequence>
<comment type="caution">
    <text evidence="1">The sequence shown here is derived from an EMBL/GenBank/DDBJ whole genome shotgun (WGS) entry which is preliminary data.</text>
</comment>
<dbReference type="Proteomes" id="UP000688137">
    <property type="component" value="Unassembled WGS sequence"/>
</dbReference>
<accession>A0A8S1JQA0</accession>